<dbReference type="Gene3D" id="2.40.10.170">
    <property type="match status" value="1"/>
</dbReference>
<dbReference type="InterPro" id="IPR036101">
    <property type="entry name" value="CarD-like/TRCF_RID_sf"/>
</dbReference>
<name>A0A7C5ELQ3_9BACT</name>
<evidence type="ECO:0000259" key="1">
    <source>
        <dbReference type="SMART" id="SM01058"/>
    </source>
</evidence>
<comment type="caution">
    <text evidence="2">The sequence shown here is derived from an EMBL/GenBank/DDBJ whole genome shotgun (WGS) entry which is preliminary data.</text>
</comment>
<dbReference type="PANTHER" id="PTHR38447">
    <property type="entry name" value="TRANSCRIPTION FACTOR YDEB-RELATED"/>
    <property type="match status" value="1"/>
</dbReference>
<dbReference type="InterPro" id="IPR048792">
    <property type="entry name" value="CarD_C"/>
</dbReference>
<feature type="domain" description="CarD-like/TRCF RNAP-interacting" evidence="1">
    <location>
        <begin position="1"/>
        <end position="112"/>
    </location>
</feature>
<dbReference type="InterPro" id="IPR042215">
    <property type="entry name" value="CarD-like_C"/>
</dbReference>
<sequence>MFQVGSLAVYPAHGVGVIESIQEQEVAGLPQRFYVMRLLDSDMIIMIPTQNARNIGLRTVIDRQAVAEIFDILKQRPTRLNHQTWNRRYRDYMEKIKTGSLFRVAEVLRDLTWLKLEKELSFGERKMLDTAKNLLVKELSLVNNKEENEVERELQQVLALPQQSQVS</sequence>
<dbReference type="Gene3D" id="1.20.58.1290">
    <property type="entry name" value="CarD-like, C-terminal domain"/>
    <property type="match status" value="1"/>
</dbReference>
<dbReference type="AlphaFoldDB" id="A0A7C5ELQ3"/>
<dbReference type="Pfam" id="PF21095">
    <property type="entry name" value="CarD_C"/>
    <property type="match status" value="1"/>
</dbReference>
<organism evidence="2">
    <name type="scientific">Desulfobacca acetoxidans</name>
    <dbReference type="NCBI Taxonomy" id="60893"/>
    <lineage>
        <taxon>Bacteria</taxon>
        <taxon>Pseudomonadati</taxon>
        <taxon>Thermodesulfobacteriota</taxon>
        <taxon>Desulfobaccia</taxon>
        <taxon>Desulfobaccales</taxon>
        <taxon>Desulfobaccaceae</taxon>
        <taxon>Desulfobacca</taxon>
    </lineage>
</organism>
<dbReference type="InterPro" id="IPR003711">
    <property type="entry name" value="CarD-like/TRCF_RID"/>
</dbReference>
<accession>A0A7C5ELQ3</accession>
<dbReference type="Pfam" id="PF02559">
    <property type="entry name" value="CarD_TRCF_RID"/>
    <property type="match status" value="1"/>
</dbReference>
<evidence type="ECO:0000313" key="2">
    <source>
        <dbReference type="EMBL" id="HGZ11199.1"/>
    </source>
</evidence>
<protein>
    <submittedName>
        <fullName evidence="2">CarD family transcriptional regulator</fullName>
    </submittedName>
</protein>
<dbReference type="SUPFAM" id="SSF141259">
    <property type="entry name" value="CarD-like"/>
    <property type="match status" value="1"/>
</dbReference>
<reference evidence="2" key="1">
    <citation type="journal article" date="2020" name="mSystems">
        <title>Genome- and Community-Level Interaction Insights into Carbon Utilization and Element Cycling Functions of Hydrothermarchaeota in Hydrothermal Sediment.</title>
        <authorList>
            <person name="Zhou Z."/>
            <person name="Liu Y."/>
            <person name="Xu W."/>
            <person name="Pan J."/>
            <person name="Luo Z.H."/>
            <person name="Li M."/>
        </authorList>
    </citation>
    <scope>NUCLEOTIDE SEQUENCE [LARGE SCALE GENOMIC DNA]</scope>
    <source>
        <strain evidence="2">SpSt-853</strain>
    </source>
</reference>
<proteinExistence type="predicted"/>
<dbReference type="GO" id="GO:0009303">
    <property type="term" value="P:rRNA transcription"/>
    <property type="evidence" value="ECO:0007669"/>
    <property type="project" value="TreeGrafter"/>
</dbReference>
<dbReference type="PANTHER" id="PTHR38447:SF1">
    <property type="entry name" value="RNA POLYMERASE-BINDING TRANSCRIPTION FACTOR CARD"/>
    <property type="match status" value="1"/>
</dbReference>
<dbReference type="SMART" id="SM01058">
    <property type="entry name" value="CarD_TRCF"/>
    <property type="match status" value="1"/>
</dbReference>
<dbReference type="InterPro" id="IPR052531">
    <property type="entry name" value="CarD-like_regulator"/>
</dbReference>
<gene>
    <name evidence="2" type="ORF">ENW48_03155</name>
</gene>
<dbReference type="EMBL" id="DTKJ01000020">
    <property type="protein sequence ID" value="HGZ11199.1"/>
    <property type="molecule type" value="Genomic_DNA"/>
</dbReference>